<evidence type="ECO:0000313" key="9">
    <source>
        <dbReference type="EMBL" id="RNA40245.1"/>
    </source>
</evidence>
<sequence>MQFFNINATKNTHDQELEILFKYSPFKNLESLIAQFDKIEKNGTLVMIYNLKYRLRDEQTELDFESKEDDILIRDQEVEFDRKSQFEHQSFRAYLSILYSNPRMKIYIQNKKVLTKLLERELYMTRMLKFSSSKFKNRAKQEKDAAEMELTKAKNDLREAVSALADYVNRNEKSQPPDYYIVRTKLRRNKENAEKDVAQKEKLLEKRIREVKEPKELKFIFGINIHNRDADGLFIYNSSRLIIMFEHTKNQRKFTEYRGIVGIVNVPYIVSRPTHNKQTFTDMGEQKELIRVLGEYMDFYFDSLKDSALSSEFWQTLGYKTMHPEPPSDELIFRKKRICESKICLQCDKCLKWRILRFHPDLIKEEYYKDNWTCADNTDTSAMSCDVPEKLENFKEMDYCKVRETNFKEIQVNIVTSGRQLSCQIKNGFYHNKKSDEYSKSQNSENLRNFSYFSFMKLGEKKSITKQSILYQMHLMNRFLYAERRAFHLQAADFH</sequence>
<dbReference type="Pfam" id="PF17942">
    <property type="entry name" value="Morc6_S5"/>
    <property type="match status" value="1"/>
</dbReference>
<dbReference type="Gene3D" id="3.30.40.100">
    <property type="match status" value="1"/>
</dbReference>
<dbReference type="OrthoDB" id="10251809at2759"/>
<reference evidence="9 10" key="1">
    <citation type="journal article" date="2018" name="Sci. Rep.">
        <title>Genomic signatures of local adaptation to the degree of environmental predictability in rotifers.</title>
        <authorList>
            <person name="Franch-Gras L."/>
            <person name="Hahn C."/>
            <person name="Garcia-Roger E.M."/>
            <person name="Carmona M.J."/>
            <person name="Serra M."/>
            <person name="Gomez A."/>
        </authorList>
    </citation>
    <scope>NUCLEOTIDE SEQUENCE [LARGE SCALE GENOMIC DNA]</scope>
    <source>
        <strain evidence="9">HYR1</strain>
    </source>
</reference>
<keyword evidence="6" id="KW-0539">Nucleus</keyword>
<dbReference type="Pfam" id="PF07496">
    <property type="entry name" value="zf-CW"/>
    <property type="match status" value="1"/>
</dbReference>
<evidence type="ECO:0000256" key="5">
    <source>
        <dbReference type="ARBA" id="ARBA00023054"/>
    </source>
</evidence>
<evidence type="ECO:0000259" key="8">
    <source>
        <dbReference type="PROSITE" id="PS51050"/>
    </source>
</evidence>
<keyword evidence="10" id="KW-1185">Reference proteome</keyword>
<dbReference type="InterPro" id="IPR041006">
    <property type="entry name" value="Morc_S5"/>
</dbReference>
<feature type="domain" description="CW-type" evidence="8">
    <location>
        <begin position="336"/>
        <end position="393"/>
    </location>
</feature>
<dbReference type="GO" id="GO:0008270">
    <property type="term" value="F:zinc ion binding"/>
    <property type="evidence" value="ECO:0007669"/>
    <property type="project" value="UniProtKB-KW"/>
</dbReference>
<dbReference type="InterPro" id="IPR011124">
    <property type="entry name" value="Znf_CW"/>
</dbReference>
<gene>
    <name evidence="9" type="ORF">BpHYR1_016390</name>
</gene>
<comment type="subcellular location">
    <subcellularLocation>
        <location evidence="1">Nucleus</location>
    </subcellularLocation>
</comment>
<evidence type="ECO:0000256" key="3">
    <source>
        <dbReference type="ARBA" id="ARBA00022771"/>
    </source>
</evidence>
<evidence type="ECO:0000256" key="1">
    <source>
        <dbReference type="ARBA" id="ARBA00004123"/>
    </source>
</evidence>
<dbReference type="PANTHER" id="PTHR23337:SF3">
    <property type="entry name" value="MORC FAMILY CW-TYPE ZINC FINGER 2"/>
    <property type="match status" value="1"/>
</dbReference>
<organism evidence="9 10">
    <name type="scientific">Brachionus plicatilis</name>
    <name type="common">Marine rotifer</name>
    <name type="synonym">Brachionus muelleri</name>
    <dbReference type="NCBI Taxonomy" id="10195"/>
    <lineage>
        <taxon>Eukaryota</taxon>
        <taxon>Metazoa</taxon>
        <taxon>Spiralia</taxon>
        <taxon>Gnathifera</taxon>
        <taxon>Rotifera</taxon>
        <taxon>Eurotatoria</taxon>
        <taxon>Monogononta</taxon>
        <taxon>Pseudotrocha</taxon>
        <taxon>Ploima</taxon>
        <taxon>Brachionidae</taxon>
        <taxon>Brachionus</taxon>
    </lineage>
</organism>
<dbReference type="PROSITE" id="PS51050">
    <property type="entry name" value="ZF_CW"/>
    <property type="match status" value="1"/>
</dbReference>
<protein>
    <submittedName>
        <fullName evidence="9">MORC family CW-type zinc finger 2-like</fullName>
    </submittedName>
</protein>
<keyword evidence="5 7" id="KW-0175">Coiled coil</keyword>
<dbReference type="PANTHER" id="PTHR23337">
    <property type="entry name" value="ZINC FINGER CW-TYPE COILED-COIL DOMAIN PROTEIN 1"/>
    <property type="match status" value="1"/>
</dbReference>
<evidence type="ECO:0000256" key="7">
    <source>
        <dbReference type="SAM" id="Coils"/>
    </source>
</evidence>
<comment type="caution">
    <text evidence="9">The sequence shown here is derived from an EMBL/GenBank/DDBJ whole genome shotgun (WGS) entry which is preliminary data.</text>
</comment>
<keyword evidence="3" id="KW-0863">Zinc-finger</keyword>
<dbReference type="Proteomes" id="UP000276133">
    <property type="component" value="Unassembled WGS sequence"/>
</dbReference>
<feature type="coiled-coil region" evidence="7">
    <location>
        <begin position="136"/>
        <end position="210"/>
    </location>
</feature>
<dbReference type="EMBL" id="REGN01000657">
    <property type="protein sequence ID" value="RNA40245.1"/>
    <property type="molecule type" value="Genomic_DNA"/>
</dbReference>
<dbReference type="GO" id="GO:0005634">
    <property type="term" value="C:nucleus"/>
    <property type="evidence" value="ECO:0007669"/>
    <property type="project" value="UniProtKB-SubCell"/>
</dbReference>
<dbReference type="AlphaFoldDB" id="A0A3M7SX30"/>
<keyword evidence="2" id="KW-0479">Metal-binding</keyword>
<evidence type="ECO:0000256" key="2">
    <source>
        <dbReference type="ARBA" id="ARBA00022723"/>
    </source>
</evidence>
<proteinExistence type="predicted"/>
<evidence type="ECO:0000313" key="10">
    <source>
        <dbReference type="Proteomes" id="UP000276133"/>
    </source>
</evidence>
<accession>A0A3M7SX30</accession>
<name>A0A3M7SX30_BRAPC</name>
<evidence type="ECO:0000256" key="6">
    <source>
        <dbReference type="ARBA" id="ARBA00023242"/>
    </source>
</evidence>
<dbReference type="STRING" id="10195.A0A3M7SX30"/>
<evidence type="ECO:0000256" key="4">
    <source>
        <dbReference type="ARBA" id="ARBA00022833"/>
    </source>
</evidence>
<keyword evidence="4" id="KW-0862">Zinc</keyword>